<comment type="caution">
    <text evidence="7">The sequence shown here is derived from an EMBL/GenBank/DDBJ whole genome shotgun (WGS) entry which is preliminary data.</text>
</comment>
<evidence type="ECO:0000256" key="3">
    <source>
        <dbReference type="ARBA" id="ARBA00023136"/>
    </source>
</evidence>
<evidence type="ECO:0000256" key="1">
    <source>
        <dbReference type="ARBA" id="ARBA00022475"/>
    </source>
</evidence>
<keyword evidence="8" id="KW-1185">Reference proteome</keyword>
<keyword evidence="3" id="KW-0472">Membrane</keyword>
<accession>A0ABQ2N2Q5</accession>
<name>A0ABQ2N2Q5_9MICO</name>
<sequence length="442" mass="47072">MATSARRKAAAGLLAAGMLFSVVACSPAPQDDANAPLEVWARVSGGAAAAYERIFAEYTAQTGVEIDFTAVPELDTQIQALAQQKKLPDVWINDAGSLGNYVAQGFLLPVDPANIDGAENIPQSTWDENLGIDGEIYGVPFSRQAVVTFVRKDWRENLGYDVPKTWDELHELAVAFAEEDPDGNGKDDTYGMIVPGSAQSGYIYRWMNPYILQAGGDALTNNDDGTFSIAFDSAEVREAAEWVQQQFCTEGAIVPGSIGMTTADSSFFETGEAGIYATGIYNLNTFDNAVGAENVEIIPMPAGPAGSTSWAEGEDIYFGAASDRMAEKEQLASFLISETAQRIGMEAGVDVDGAITQAVVRIPVNQNVDAVAVTGDERYQVAVDAYADAVPFPWSINFLPYRQIIADGLNAMMSSCGSDIDAGITQIASDLQAQLETDGIAG</sequence>
<evidence type="ECO:0000256" key="5">
    <source>
        <dbReference type="ARBA" id="ARBA00023288"/>
    </source>
</evidence>
<dbReference type="Gene3D" id="3.40.190.10">
    <property type="entry name" value="Periplasmic binding protein-like II"/>
    <property type="match status" value="1"/>
</dbReference>
<evidence type="ECO:0000256" key="6">
    <source>
        <dbReference type="SAM" id="SignalP"/>
    </source>
</evidence>
<gene>
    <name evidence="7" type="ORF">GCM10010910_21250</name>
</gene>
<organism evidence="7 8">
    <name type="scientific">Microbacterium nanhaiense</name>
    <dbReference type="NCBI Taxonomy" id="1301026"/>
    <lineage>
        <taxon>Bacteria</taxon>
        <taxon>Bacillati</taxon>
        <taxon>Actinomycetota</taxon>
        <taxon>Actinomycetes</taxon>
        <taxon>Micrococcales</taxon>
        <taxon>Microbacteriaceae</taxon>
        <taxon>Microbacterium</taxon>
    </lineage>
</organism>
<evidence type="ECO:0000256" key="4">
    <source>
        <dbReference type="ARBA" id="ARBA00023139"/>
    </source>
</evidence>
<protein>
    <submittedName>
        <fullName evidence="7">Sugar ABC transporter substrate-binding protein</fullName>
    </submittedName>
</protein>
<dbReference type="RefSeq" id="WP_188701707.1">
    <property type="nucleotide sequence ID" value="NZ_BMMQ01000006.1"/>
</dbReference>
<feature type="chain" id="PRO_5046023345" evidence="6">
    <location>
        <begin position="25"/>
        <end position="442"/>
    </location>
</feature>
<dbReference type="PANTHER" id="PTHR43649">
    <property type="entry name" value="ARABINOSE-BINDING PROTEIN-RELATED"/>
    <property type="match status" value="1"/>
</dbReference>
<dbReference type="EMBL" id="BMMQ01000006">
    <property type="protein sequence ID" value="GGO65023.1"/>
    <property type="molecule type" value="Genomic_DNA"/>
</dbReference>
<proteinExistence type="predicted"/>
<dbReference type="Pfam" id="PF01547">
    <property type="entry name" value="SBP_bac_1"/>
    <property type="match status" value="1"/>
</dbReference>
<keyword evidence="5" id="KW-0449">Lipoprotein</keyword>
<dbReference type="SUPFAM" id="SSF53850">
    <property type="entry name" value="Periplasmic binding protein-like II"/>
    <property type="match status" value="1"/>
</dbReference>
<dbReference type="InterPro" id="IPR006059">
    <property type="entry name" value="SBP"/>
</dbReference>
<evidence type="ECO:0000256" key="2">
    <source>
        <dbReference type="ARBA" id="ARBA00022729"/>
    </source>
</evidence>
<feature type="signal peptide" evidence="6">
    <location>
        <begin position="1"/>
        <end position="24"/>
    </location>
</feature>
<dbReference type="Proteomes" id="UP000638043">
    <property type="component" value="Unassembled WGS sequence"/>
</dbReference>
<evidence type="ECO:0000313" key="8">
    <source>
        <dbReference type="Proteomes" id="UP000638043"/>
    </source>
</evidence>
<dbReference type="PANTHER" id="PTHR43649:SF33">
    <property type="entry name" value="POLYGALACTURONAN_RHAMNOGALACTURONAN-BINDING PROTEIN YTCQ"/>
    <property type="match status" value="1"/>
</dbReference>
<evidence type="ECO:0000313" key="7">
    <source>
        <dbReference type="EMBL" id="GGO65023.1"/>
    </source>
</evidence>
<keyword evidence="2 6" id="KW-0732">Signal</keyword>
<dbReference type="PROSITE" id="PS51257">
    <property type="entry name" value="PROKAR_LIPOPROTEIN"/>
    <property type="match status" value="1"/>
</dbReference>
<keyword evidence="1" id="KW-1003">Cell membrane</keyword>
<dbReference type="InterPro" id="IPR050490">
    <property type="entry name" value="Bact_solute-bd_prot1"/>
</dbReference>
<reference evidence="8" key="1">
    <citation type="journal article" date="2019" name="Int. J. Syst. Evol. Microbiol.">
        <title>The Global Catalogue of Microorganisms (GCM) 10K type strain sequencing project: providing services to taxonomists for standard genome sequencing and annotation.</title>
        <authorList>
            <consortium name="The Broad Institute Genomics Platform"/>
            <consortium name="The Broad Institute Genome Sequencing Center for Infectious Disease"/>
            <person name="Wu L."/>
            <person name="Ma J."/>
        </authorList>
    </citation>
    <scope>NUCLEOTIDE SEQUENCE [LARGE SCALE GENOMIC DNA]</scope>
    <source>
        <strain evidence="8">CGMCC 4.7181</strain>
    </source>
</reference>
<keyword evidence="4" id="KW-0564">Palmitate</keyword>